<dbReference type="AlphaFoldDB" id="A0A6J7D1B5"/>
<evidence type="ECO:0000259" key="7">
    <source>
        <dbReference type="PROSITE" id="PS00716"/>
    </source>
</evidence>
<dbReference type="InterPro" id="IPR009042">
    <property type="entry name" value="RNA_pol_sigma70_r1_2"/>
</dbReference>
<feature type="compositionally biased region" description="Acidic residues" evidence="5">
    <location>
        <begin position="75"/>
        <end position="84"/>
    </location>
</feature>
<dbReference type="InterPro" id="IPR014284">
    <property type="entry name" value="RNA_pol_sigma-70_dom"/>
</dbReference>
<keyword evidence="2" id="KW-0731">Sigma factor</keyword>
<dbReference type="InterPro" id="IPR000943">
    <property type="entry name" value="RNA_pol_sigma70"/>
</dbReference>
<evidence type="ECO:0000256" key="1">
    <source>
        <dbReference type="ARBA" id="ARBA00023015"/>
    </source>
</evidence>
<dbReference type="Pfam" id="PF00140">
    <property type="entry name" value="Sigma70_r1_2"/>
    <property type="match status" value="1"/>
</dbReference>
<feature type="region of interest" description="Disordered" evidence="5">
    <location>
        <begin position="73"/>
        <end position="111"/>
    </location>
</feature>
<evidence type="ECO:0000256" key="3">
    <source>
        <dbReference type="ARBA" id="ARBA00023125"/>
    </source>
</evidence>
<dbReference type="SUPFAM" id="SSF88659">
    <property type="entry name" value="Sigma3 and sigma4 domains of RNA polymerase sigma factors"/>
    <property type="match status" value="2"/>
</dbReference>
<name>A0A6J7D1B5_9ZZZZ</name>
<evidence type="ECO:0000256" key="2">
    <source>
        <dbReference type="ARBA" id="ARBA00023082"/>
    </source>
</evidence>
<dbReference type="InterPro" id="IPR007627">
    <property type="entry name" value="RNA_pol_sigma70_r2"/>
</dbReference>
<keyword evidence="3" id="KW-0238">DNA-binding</keyword>
<dbReference type="NCBIfam" id="TIGR02937">
    <property type="entry name" value="sigma70-ECF"/>
    <property type="match status" value="1"/>
</dbReference>
<dbReference type="Pfam" id="PF04539">
    <property type="entry name" value="Sigma70_r3"/>
    <property type="match status" value="1"/>
</dbReference>
<evidence type="ECO:0000313" key="10">
    <source>
        <dbReference type="EMBL" id="CAB5031889.1"/>
    </source>
</evidence>
<feature type="domain" description="RNA polymerase sigma-70" evidence="7">
    <location>
        <begin position="378"/>
        <end position="404"/>
    </location>
</feature>
<organism evidence="9">
    <name type="scientific">freshwater metagenome</name>
    <dbReference type="NCBI Taxonomy" id="449393"/>
    <lineage>
        <taxon>unclassified sequences</taxon>
        <taxon>metagenomes</taxon>
        <taxon>ecological metagenomes</taxon>
    </lineage>
</organism>
<sequence length="419" mass="46255">MKHDAEAAIGGDRATAGSVLSDDIVIELGQLLASVPSGGEITQGALIEAVHHVELSPELIAELIERIEQSGYVYNDDDQQSDDEQTPKGNVATSRSRTIEGTSTSSSEDPVRSYLSEIGHVQLLTGEMEVTLALLLRDGEVAKARLARHEMAVAGGGPLVDEVSARHVRTLRKAVRQGEDARAKLIEANLRLVVSIAKRYRNRGLAFLDVIQEGNLGLMRAVEKFDPDKGFKLSTYATWWIRQAITRAIADQARTIRIPVHMVEVMNRVVATQRQMTQELGRSVSADEIAVRLSLEPSKVEDFLRLSQDTLSLEQPMGDSGEFVLSDTIEDKGTASPEATTSRHLLDEAVRDVLGQLDERERSVVIMRFGLEDGRVCTLEEVGKSFGITRERVRQIEIKTIAKLRRPDRSEVLRGFLEG</sequence>
<accession>A0A6J7D1B5</accession>
<feature type="domain" description="RNA polymerase sigma-70" evidence="6">
    <location>
        <begin position="209"/>
        <end position="222"/>
    </location>
</feature>
<dbReference type="InterPro" id="IPR036388">
    <property type="entry name" value="WH-like_DNA-bd_sf"/>
</dbReference>
<dbReference type="Pfam" id="PF04542">
    <property type="entry name" value="Sigma70_r2"/>
    <property type="match status" value="1"/>
</dbReference>
<proteinExistence type="predicted"/>
<dbReference type="InterPro" id="IPR007624">
    <property type="entry name" value="RNA_pol_sigma70_r3"/>
</dbReference>
<evidence type="ECO:0000313" key="8">
    <source>
        <dbReference type="EMBL" id="CAB4825728.1"/>
    </source>
</evidence>
<evidence type="ECO:0000313" key="9">
    <source>
        <dbReference type="EMBL" id="CAB4863550.1"/>
    </source>
</evidence>
<dbReference type="EMBL" id="CAFABE010000026">
    <property type="protein sequence ID" value="CAB4825728.1"/>
    <property type="molecule type" value="Genomic_DNA"/>
</dbReference>
<dbReference type="GO" id="GO:0016987">
    <property type="term" value="F:sigma factor activity"/>
    <property type="evidence" value="ECO:0007669"/>
    <property type="project" value="UniProtKB-KW"/>
</dbReference>
<protein>
    <submittedName>
        <fullName evidence="9">Unannotated protein</fullName>
    </submittedName>
</protein>
<keyword evidence="1" id="KW-0805">Transcription regulation</keyword>
<evidence type="ECO:0000256" key="5">
    <source>
        <dbReference type="SAM" id="MobiDB-lite"/>
    </source>
</evidence>
<dbReference type="EMBL" id="CAFBLT010000001">
    <property type="protein sequence ID" value="CAB4863550.1"/>
    <property type="molecule type" value="Genomic_DNA"/>
</dbReference>
<dbReference type="Gene3D" id="1.10.10.10">
    <property type="entry name" value="Winged helix-like DNA-binding domain superfamily/Winged helix DNA-binding domain"/>
    <property type="match status" value="2"/>
</dbReference>
<dbReference type="FunFam" id="1.10.601.10:FF:000001">
    <property type="entry name" value="RNA polymerase sigma factor SigA"/>
    <property type="match status" value="1"/>
</dbReference>
<dbReference type="CDD" id="cd06171">
    <property type="entry name" value="Sigma70_r4"/>
    <property type="match status" value="1"/>
</dbReference>
<dbReference type="PROSITE" id="PS00716">
    <property type="entry name" value="SIGMA70_2"/>
    <property type="match status" value="1"/>
</dbReference>
<keyword evidence="4" id="KW-0804">Transcription</keyword>
<dbReference type="PANTHER" id="PTHR30603">
    <property type="entry name" value="RNA POLYMERASE SIGMA FACTOR RPO"/>
    <property type="match status" value="1"/>
</dbReference>
<dbReference type="PRINTS" id="PR00046">
    <property type="entry name" value="SIGMA70FCT"/>
</dbReference>
<dbReference type="Pfam" id="PF04545">
    <property type="entry name" value="Sigma70_r4"/>
    <property type="match status" value="1"/>
</dbReference>
<evidence type="ECO:0000259" key="6">
    <source>
        <dbReference type="PROSITE" id="PS00715"/>
    </source>
</evidence>
<dbReference type="InterPro" id="IPR050239">
    <property type="entry name" value="Sigma-70_RNA_pol_init_factors"/>
</dbReference>
<dbReference type="PROSITE" id="PS00715">
    <property type="entry name" value="SIGMA70_1"/>
    <property type="match status" value="1"/>
</dbReference>
<dbReference type="EMBL" id="CAFBPM010000027">
    <property type="protein sequence ID" value="CAB5031889.1"/>
    <property type="molecule type" value="Genomic_DNA"/>
</dbReference>
<dbReference type="Gene3D" id="1.10.601.10">
    <property type="entry name" value="RNA Polymerase Primary Sigma Factor"/>
    <property type="match status" value="1"/>
</dbReference>
<dbReference type="InterPro" id="IPR013324">
    <property type="entry name" value="RNA_pol_sigma_r3/r4-like"/>
</dbReference>
<dbReference type="PANTHER" id="PTHR30603:SF47">
    <property type="entry name" value="RNA POLYMERASE SIGMA FACTOR SIGD, CHLOROPLASTIC"/>
    <property type="match status" value="1"/>
</dbReference>
<reference evidence="9" key="1">
    <citation type="submission" date="2020-05" db="EMBL/GenBank/DDBJ databases">
        <authorList>
            <person name="Chiriac C."/>
            <person name="Salcher M."/>
            <person name="Ghai R."/>
            <person name="Kavagutti S V."/>
        </authorList>
    </citation>
    <scope>NUCLEOTIDE SEQUENCE</scope>
</reference>
<dbReference type="InterPro" id="IPR013325">
    <property type="entry name" value="RNA_pol_sigma_r2"/>
</dbReference>
<dbReference type="GO" id="GO:0003677">
    <property type="term" value="F:DNA binding"/>
    <property type="evidence" value="ECO:0007669"/>
    <property type="project" value="UniProtKB-KW"/>
</dbReference>
<dbReference type="GO" id="GO:0006352">
    <property type="term" value="P:DNA-templated transcription initiation"/>
    <property type="evidence" value="ECO:0007669"/>
    <property type="project" value="InterPro"/>
</dbReference>
<dbReference type="InterPro" id="IPR007630">
    <property type="entry name" value="RNA_pol_sigma70_r4"/>
</dbReference>
<feature type="compositionally biased region" description="Polar residues" evidence="5">
    <location>
        <begin position="87"/>
        <end position="108"/>
    </location>
</feature>
<dbReference type="SUPFAM" id="SSF88946">
    <property type="entry name" value="Sigma2 domain of RNA polymerase sigma factors"/>
    <property type="match status" value="1"/>
</dbReference>
<evidence type="ECO:0000256" key="4">
    <source>
        <dbReference type="ARBA" id="ARBA00023163"/>
    </source>
</evidence>
<gene>
    <name evidence="8" type="ORF">UFOPK3164_00741</name>
    <name evidence="9" type="ORF">UFOPK3427_00344</name>
    <name evidence="10" type="ORF">UFOPK4112_01757</name>
</gene>